<protein>
    <submittedName>
        <fullName evidence="4">NAD(P)H nitroreductase</fullName>
    </submittedName>
</protein>
<dbReference type="AlphaFoldDB" id="A0A0D6PYA1"/>
<feature type="domain" description="Nitroreductase" evidence="3">
    <location>
        <begin position="7"/>
        <end position="177"/>
    </location>
</feature>
<comment type="similarity">
    <text evidence="1">Belongs to the nitroreductase family.</text>
</comment>
<evidence type="ECO:0000313" key="5">
    <source>
        <dbReference type="Proteomes" id="UP000032675"/>
    </source>
</evidence>
<accession>A0A0D6PYA1</accession>
<dbReference type="InterPro" id="IPR000415">
    <property type="entry name" value="Nitroreductase-like"/>
</dbReference>
<dbReference type="RefSeq" id="WP_048850026.1">
    <property type="nucleotide sequence ID" value="NZ_BANI01000026.1"/>
</dbReference>
<comment type="caution">
    <text evidence="4">The sequence shown here is derived from an EMBL/GenBank/DDBJ whole genome shotgun (WGS) entry which is preliminary data.</text>
</comment>
<organism evidence="4 5">
    <name type="scientific">Komagataeibacter europaeus NBRC 3261</name>
    <dbReference type="NCBI Taxonomy" id="1234669"/>
    <lineage>
        <taxon>Bacteria</taxon>
        <taxon>Pseudomonadati</taxon>
        <taxon>Pseudomonadota</taxon>
        <taxon>Alphaproteobacteria</taxon>
        <taxon>Acetobacterales</taxon>
        <taxon>Acetobacteraceae</taxon>
        <taxon>Komagataeibacter</taxon>
    </lineage>
</organism>
<dbReference type="Gene3D" id="3.40.109.10">
    <property type="entry name" value="NADH Oxidase"/>
    <property type="match status" value="1"/>
</dbReference>
<reference evidence="4 5" key="1">
    <citation type="submission" date="2012-11" db="EMBL/GenBank/DDBJ databases">
        <title>Whole genome sequence of Gluconacetobacter europaeus NBRC3261.</title>
        <authorList>
            <person name="Azuma Y."/>
            <person name="Higashiura N."/>
            <person name="Hirakawa H."/>
            <person name="Matsushita K."/>
        </authorList>
    </citation>
    <scope>NUCLEOTIDE SEQUENCE [LARGE SCALE GENOMIC DNA]</scope>
    <source>
        <strain evidence="4 5">NBRC 3261</strain>
    </source>
</reference>
<dbReference type="Proteomes" id="UP000032675">
    <property type="component" value="Unassembled WGS sequence"/>
</dbReference>
<evidence type="ECO:0000256" key="2">
    <source>
        <dbReference type="ARBA" id="ARBA00023002"/>
    </source>
</evidence>
<sequence length="203" mass="22657">MDTLEAIQTRRAIRAYDPDHAISPAELHDLLAAARRAPSAFNIQHCRFVVVRDPALRRELRKVAWDQPDVTDASVLIVICADRDAWKKDPARYFNGAPDDVKQRMAEMIRGYYEGREWVQQDETMRSAGLAAQSLMLAATAMGYQSCPMDGFDYDAVGRLINLPADHVVAMFVVIGKGTEQAGPRVGKLPDDEVILTDRFPPS</sequence>
<dbReference type="Pfam" id="PF00881">
    <property type="entry name" value="Nitroreductase"/>
    <property type="match status" value="1"/>
</dbReference>
<dbReference type="InterPro" id="IPR029479">
    <property type="entry name" value="Nitroreductase"/>
</dbReference>
<evidence type="ECO:0000259" key="3">
    <source>
        <dbReference type="Pfam" id="PF00881"/>
    </source>
</evidence>
<dbReference type="PANTHER" id="PTHR43673">
    <property type="entry name" value="NAD(P)H NITROREDUCTASE YDGI-RELATED"/>
    <property type="match status" value="1"/>
</dbReference>
<name>A0A0D6PYA1_KOMEU</name>
<dbReference type="GO" id="GO:0016491">
    <property type="term" value="F:oxidoreductase activity"/>
    <property type="evidence" value="ECO:0007669"/>
    <property type="project" value="UniProtKB-KW"/>
</dbReference>
<dbReference type="EMBL" id="BANI01000026">
    <property type="protein sequence ID" value="GAN95496.1"/>
    <property type="molecule type" value="Genomic_DNA"/>
</dbReference>
<keyword evidence="2" id="KW-0560">Oxidoreductase</keyword>
<evidence type="ECO:0000256" key="1">
    <source>
        <dbReference type="ARBA" id="ARBA00007118"/>
    </source>
</evidence>
<dbReference type="PANTHER" id="PTHR43673:SF12">
    <property type="entry name" value="PROTEIN DRGA"/>
    <property type="match status" value="1"/>
</dbReference>
<dbReference type="CDD" id="cd02137">
    <property type="entry name" value="MhqN-like"/>
    <property type="match status" value="1"/>
</dbReference>
<gene>
    <name evidence="4" type="ORF">Geu3261_0026_022</name>
</gene>
<evidence type="ECO:0000313" key="4">
    <source>
        <dbReference type="EMBL" id="GAN95496.1"/>
    </source>
</evidence>
<dbReference type="SUPFAM" id="SSF55469">
    <property type="entry name" value="FMN-dependent nitroreductase-like"/>
    <property type="match status" value="1"/>
</dbReference>
<proteinExistence type="inferred from homology"/>